<protein>
    <submittedName>
        <fullName evidence="1">Uncharacterized protein</fullName>
    </submittedName>
</protein>
<sequence>VICHGQTVRCDTHLCLDMTHVRCFMYRRHSHCNVWDTLTNVLTIFDDIFGVIADGYFEMMDGIP</sequence>
<accession>A0AAV7NT78</accession>
<dbReference type="EMBL" id="JANPWB010000012">
    <property type="protein sequence ID" value="KAJ1118165.1"/>
    <property type="molecule type" value="Genomic_DNA"/>
</dbReference>
<proteinExistence type="predicted"/>
<evidence type="ECO:0000313" key="1">
    <source>
        <dbReference type="EMBL" id="KAJ1118165.1"/>
    </source>
</evidence>
<dbReference type="Proteomes" id="UP001066276">
    <property type="component" value="Chromosome 8"/>
</dbReference>
<dbReference type="AlphaFoldDB" id="A0AAV7NT78"/>
<keyword evidence="2" id="KW-1185">Reference proteome</keyword>
<name>A0AAV7NT78_PLEWA</name>
<gene>
    <name evidence="1" type="ORF">NDU88_006360</name>
</gene>
<evidence type="ECO:0000313" key="2">
    <source>
        <dbReference type="Proteomes" id="UP001066276"/>
    </source>
</evidence>
<comment type="caution">
    <text evidence="1">The sequence shown here is derived from an EMBL/GenBank/DDBJ whole genome shotgun (WGS) entry which is preliminary data.</text>
</comment>
<organism evidence="1 2">
    <name type="scientific">Pleurodeles waltl</name>
    <name type="common">Iberian ribbed newt</name>
    <dbReference type="NCBI Taxonomy" id="8319"/>
    <lineage>
        <taxon>Eukaryota</taxon>
        <taxon>Metazoa</taxon>
        <taxon>Chordata</taxon>
        <taxon>Craniata</taxon>
        <taxon>Vertebrata</taxon>
        <taxon>Euteleostomi</taxon>
        <taxon>Amphibia</taxon>
        <taxon>Batrachia</taxon>
        <taxon>Caudata</taxon>
        <taxon>Salamandroidea</taxon>
        <taxon>Salamandridae</taxon>
        <taxon>Pleurodelinae</taxon>
        <taxon>Pleurodeles</taxon>
    </lineage>
</organism>
<reference evidence="1" key="1">
    <citation type="journal article" date="2022" name="bioRxiv">
        <title>Sequencing and chromosome-scale assembly of the giantPleurodeles waltlgenome.</title>
        <authorList>
            <person name="Brown T."/>
            <person name="Elewa A."/>
            <person name="Iarovenko S."/>
            <person name="Subramanian E."/>
            <person name="Araus A.J."/>
            <person name="Petzold A."/>
            <person name="Susuki M."/>
            <person name="Suzuki K.-i.T."/>
            <person name="Hayashi T."/>
            <person name="Toyoda A."/>
            <person name="Oliveira C."/>
            <person name="Osipova E."/>
            <person name="Leigh N.D."/>
            <person name="Simon A."/>
            <person name="Yun M.H."/>
        </authorList>
    </citation>
    <scope>NUCLEOTIDE SEQUENCE</scope>
    <source>
        <strain evidence="1">20211129_DDA</strain>
        <tissue evidence="1">Liver</tissue>
    </source>
</reference>
<feature type="non-terminal residue" evidence="1">
    <location>
        <position position="1"/>
    </location>
</feature>
<feature type="non-terminal residue" evidence="1">
    <location>
        <position position="64"/>
    </location>
</feature>